<dbReference type="RefSeq" id="WP_183724238.1">
    <property type="nucleotide sequence ID" value="NZ_JACHBW010000006.1"/>
</dbReference>
<dbReference type="Proteomes" id="UP000571554">
    <property type="component" value="Unassembled WGS sequence"/>
</dbReference>
<gene>
    <name evidence="1" type="ORF">F4827_002542</name>
</gene>
<dbReference type="EMBL" id="JACHBW010000006">
    <property type="protein sequence ID" value="MBB6102690.1"/>
    <property type="molecule type" value="Genomic_DNA"/>
</dbReference>
<proteinExistence type="predicted"/>
<accession>A0A7W9WR21</accession>
<name>A0A7W9WR21_9BURK</name>
<keyword evidence="2" id="KW-1185">Reference proteome</keyword>
<protein>
    <submittedName>
        <fullName evidence="1">Uncharacterized protein</fullName>
    </submittedName>
</protein>
<organism evidence="1 2">
    <name type="scientific">Paraburkholderia bannensis</name>
    <dbReference type="NCBI Taxonomy" id="765414"/>
    <lineage>
        <taxon>Bacteria</taxon>
        <taxon>Pseudomonadati</taxon>
        <taxon>Pseudomonadota</taxon>
        <taxon>Betaproteobacteria</taxon>
        <taxon>Burkholderiales</taxon>
        <taxon>Burkholderiaceae</taxon>
        <taxon>Paraburkholderia</taxon>
    </lineage>
</organism>
<reference evidence="1 2" key="1">
    <citation type="submission" date="2020-08" db="EMBL/GenBank/DDBJ databases">
        <title>Above-ground endophytic microbial communities from plants in different locations in the United States.</title>
        <authorList>
            <person name="Frank C."/>
        </authorList>
    </citation>
    <scope>NUCLEOTIDE SEQUENCE [LARGE SCALE GENOMIC DNA]</scope>
    <source>
        <strain evidence="1 2">WP4_2_2</strain>
    </source>
</reference>
<evidence type="ECO:0000313" key="1">
    <source>
        <dbReference type="EMBL" id="MBB6102690.1"/>
    </source>
</evidence>
<comment type="caution">
    <text evidence="1">The sequence shown here is derived from an EMBL/GenBank/DDBJ whole genome shotgun (WGS) entry which is preliminary data.</text>
</comment>
<sequence>MCDAQDLRPQTDLSRELRACNASGNAIGAERKMAQAADAIDALVEALSVIASRNPLISGERALMDLALSKTEL</sequence>
<dbReference type="AlphaFoldDB" id="A0A7W9WR21"/>
<evidence type="ECO:0000313" key="2">
    <source>
        <dbReference type="Proteomes" id="UP000571554"/>
    </source>
</evidence>